<accession>A0A1R4H3V0</accession>
<dbReference type="NCBIfam" id="NF033517">
    <property type="entry name" value="transpos_IS66"/>
    <property type="match status" value="1"/>
</dbReference>
<reference evidence="5" key="1">
    <citation type="submission" date="2017-02" db="EMBL/GenBank/DDBJ databases">
        <authorList>
            <person name="Daims H."/>
        </authorList>
    </citation>
    <scope>NUCLEOTIDE SEQUENCE [LARGE SCALE GENOMIC DNA]</scope>
</reference>
<dbReference type="InterPro" id="IPR052344">
    <property type="entry name" value="Transposase-related"/>
</dbReference>
<dbReference type="InterPro" id="IPR004291">
    <property type="entry name" value="Transposase_IS66_central"/>
</dbReference>
<evidence type="ECO:0000313" key="4">
    <source>
        <dbReference type="EMBL" id="SJM90938.1"/>
    </source>
</evidence>
<gene>
    <name evidence="4" type="ORF">CRENPOLYSF2_1950001</name>
</gene>
<dbReference type="Pfam" id="PF20042">
    <property type="entry name" value="DUF6444"/>
    <property type="match status" value="1"/>
</dbReference>
<dbReference type="Proteomes" id="UP000195442">
    <property type="component" value="Unassembled WGS sequence"/>
</dbReference>
<feature type="domain" description="Transposase IS66 central" evidence="2">
    <location>
        <begin position="226"/>
        <end position="489"/>
    </location>
</feature>
<sequence length="536" mass="60402">MLMRLSDHDLLQLTEEELLELPEDVLRRLSVKLLYDLKDARERLKQTSKNSSRPPSSDLPWDKADTESEEPQQPCESTEADERILDSDKASKTEAIEDGQDSTDKAQQPAGLEDAVSDKRKAGKQPGAPGYGRVQKIAITAEEHHYPTDCARCDHELQPNAAKAYTAFETVDLVWADLQNPGIHVTNTKHTYYETTCDCGHCTQQSPHRQVSHTLTPEITLSEWRLVGPGLASLIVCLAYRMRLSRKRTREFLYDWLALEISVGTINATLHESGAAALPIEDELVQAVQDSGLLHVDETSWRELNALLWLWVFCGQNVVAYWIASRGSELLNNVLGGSFQGWLMSDGWQVYRYYAKRIRCWAHLIRKAEGLKDSLDPTARLFGEQTLLLLNALIKAVYAARERPPDQPLLIAYQQTLSDYRSTCEVMCASATHAKARALAVEMLNDWGAIFQVLAHPHLPLTNNEAEQALRHWVILRGICHGTRTEDGTRVLAILISVIETCRVRQQSPWIYLAEVIRQRRAGFPVPRLPVAKGSD</sequence>
<evidence type="ECO:0000313" key="5">
    <source>
        <dbReference type="Proteomes" id="UP000195442"/>
    </source>
</evidence>
<dbReference type="AlphaFoldDB" id="A0A1R4H3V0"/>
<evidence type="ECO:0000259" key="2">
    <source>
        <dbReference type="Pfam" id="PF03050"/>
    </source>
</evidence>
<name>A0A1R4H3V0_9GAMM</name>
<protein>
    <submittedName>
        <fullName evidence="4">Transposase</fullName>
    </submittedName>
</protein>
<dbReference type="PANTHER" id="PTHR33678">
    <property type="entry name" value="BLL1576 PROTEIN"/>
    <property type="match status" value="1"/>
</dbReference>
<evidence type="ECO:0000259" key="3">
    <source>
        <dbReference type="Pfam" id="PF20042"/>
    </source>
</evidence>
<proteinExistence type="predicted"/>
<feature type="region of interest" description="Disordered" evidence="1">
    <location>
        <begin position="43"/>
        <end position="133"/>
    </location>
</feature>
<dbReference type="PANTHER" id="PTHR33678:SF2">
    <property type="match status" value="1"/>
</dbReference>
<dbReference type="Pfam" id="PF03050">
    <property type="entry name" value="DDE_Tnp_IS66"/>
    <property type="match status" value="1"/>
</dbReference>
<feature type="compositionally biased region" description="Basic and acidic residues" evidence="1">
    <location>
        <begin position="80"/>
        <end position="95"/>
    </location>
</feature>
<feature type="domain" description="DUF6444" evidence="3">
    <location>
        <begin position="32"/>
        <end position="67"/>
    </location>
</feature>
<organism evidence="4 5">
    <name type="scientific">Crenothrix polyspora</name>
    <dbReference type="NCBI Taxonomy" id="360316"/>
    <lineage>
        <taxon>Bacteria</taxon>
        <taxon>Pseudomonadati</taxon>
        <taxon>Pseudomonadota</taxon>
        <taxon>Gammaproteobacteria</taxon>
        <taxon>Methylococcales</taxon>
        <taxon>Crenotrichaceae</taxon>
        <taxon>Crenothrix</taxon>
    </lineage>
</organism>
<dbReference type="InterPro" id="IPR045618">
    <property type="entry name" value="DUF6444"/>
</dbReference>
<evidence type="ECO:0000256" key="1">
    <source>
        <dbReference type="SAM" id="MobiDB-lite"/>
    </source>
</evidence>
<keyword evidence="5" id="KW-1185">Reference proteome</keyword>
<dbReference type="EMBL" id="FUKJ01000107">
    <property type="protein sequence ID" value="SJM90938.1"/>
    <property type="molecule type" value="Genomic_DNA"/>
</dbReference>